<feature type="compositionally biased region" description="Basic and acidic residues" evidence="18">
    <location>
        <begin position="420"/>
        <end position="486"/>
    </location>
</feature>
<dbReference type="PANTHER" id="PTHR15489">
    <property type="entry name" value="CASPASE 8 ASSOCIATED PROTEIN 2"/>
    <property type="match status" value="1"/>
</dbReference>
<evidence type="ECO:0000256" key="13">
    <source>
        <dbReference type="ARBA" id="ARBA00023242"/>
    </source>
</evidence>
<feature type="region of interest" description="Disordered" evidence="18">
    <location>
        <begin position="656"/>
        <end position="688"/>
    </location>
</feature>
<keyword evidence="7" id="KW-0053">Apoptosis</keyword>
<feature type="compositionally biased region" description="Basic and acidic residues" evidence="18">
    <location>
        <begin position="37"/>
        <end position="48"/>
    </location>
</feature>
<feature type="compositionally biased region" description="Low complexity" evidence="18">
    <location>
        <begin position="201"/>
        <end position="215"/>
    </location>
</feature>
<evidence type="ECO:0000256" key="16">
    <source>
        <dbReference type="ARBA" id="ARBA00078515"/>
    </source>
</evidence>
<dbReference type="RefSeq" id="XP_017309267.1">
    <property type="nucleotide sequence ID" value="XM_017453778.2"/>
</dbReference>
<dbReference type="GO" id="GO:0003714">
    <property type="term" value="F:transcription corepressor activity"/>
    <property type="evidence" value="ECO:0007669"/>
    <property type="project" value="TreeGrafter"/>
</dbReference>
<evidence type="ECO:0000313" key="22">
    <source>
        <dbReference type="RefSeq" id="XP_017309267.1"/>
    </source>
</evidence>
<evidence type="ECO:0000256" key="11">
    <source>
        <dbReference type="ARBA" id="ARBA00023159"/>
    </source>
</evidence>
<keyword evidence="5" id="KW-0678">Repressor</keyword>
<feature type="compositionally biased region" description="Basic and acidic residues" evidence="18">
    <location>
        <begin position="371"/>
        <end position="402"/>
    </location>
</feature>
<feature type="compositionally biased region" description="Basic and acidic residues" evidence="18">
    <location>
        <begin position="1798"/>
        <end position="1807"/>
    </location>
</feature>
<dbReference type="RefSeq" id="XP_017309257.1">
    <property type="nucleotide sequence ID" value="XM_017453768.3"/>
</dbReference>
<dbReference type="Pfam" id="PF21227">
    <property type="entry name" value="Myb_DNA-binding_7"/>
    <property type="match status" value="1"/>
</dbReference>
<keyword evidence="8" id="KW-0007">Acetylation</keyword>
<sequence>METSTVDELYGDLAQGHHDSVLHYDEDSVDIYSGLEDSPKKNTNKGKDGAFLSPTRAKESMDLYEELITEEREEKDATYNELKSKFVAAQNQVQDLLAKLQQMQTKNSSLHQENTLLKKNICALIKTAKMEIVRKDEEISKLSKRSSWGSFHPSVKERGQDAYNRSLARLNSPAGPIRESQDLKRDKGVAEVSQGRPLNQPGGSSSADATPSSPSVLRSCTRSNLENPLTRQSKDSHGLDSLPSTSVHDHIFVRGNRMSGSGERESTSTNSETRTRQNVCDETDSRKGAKQSGKESTSKEKDVSKTDKNRSEREPRESAKSSCGSGNGQRQQQDNPVTLRRTDRSRSPSSRPQRASSHSSTPDASRSNAQSRKEEFRHKQGQERQSGHTESSWRSEKDGSDKSHRKTEKRGTREHHRKEERRQEGMSSSERGRTRSDWIKEYEQRKSQSEERNRSDEKDCNRGERRGTRSESSKEHERQSVKDLHTTRGVSNKADKTSVDDGKDRSRADVRENRRLASPVKPHHSAQNLRKDQDDKRRTSGRSEGTSRSKASSGPDDSRGDTYMSSDRHSVKGRSDKDKRIGSPDKDLKNAPDNARIPKISEDGSVQADSLANASGKSPMGLTSSCNGSAVPEESSPKRKLTFMETLNLTVSPIKKQTNFEQAKDPVPPSHEDTLVSNSTKDGSSFEPGEEFCVIDEVEDDSTDNSLALLTNTTTQPHDEEPQTSLEVKGKELELHKRFDGDLSETLSGKMDGTASEMQEDESITKADFLNSVVCPTNLSQKYVVEKIPEVPEVLLLPERAKPVDSPSVPLTDVRVKEQDSQAPVEKDKEKRRIGAKNPNEEAQIDDKPEASVQNDTSQQEVATSVMATSTAKTCSNTDPSVSLEVVSSTVGMDNNHQSKETIAVSGMEITPGLENPDPCPDPLVEPSVETIDVNTTAREEGTPLEQASSSEPDSTENEMEIFRPSRSLVVPHDEDSMMLTLSNIKVIPEAISPLTSPVRQIKKSQQQRLGKEPHVKCLSKDLSTSATVADKDAVKMDMNKENKRPDSLVKPSVPKEQQEALSTTATEEDLEEGEIISESDGEGALVIQSPPNEKRSSLRNQPSPRSPRLQKKSQTPPAVTPSRKEQEKNTASKDSPSSNKRRFKTVTVPPRANISTSAEFMNMLLFIRSELRRKYMKLHKNVTKPAFSCIAEMSQASFTEFVDSVNFSKFCSHGNEIKPLLNKIISSVMSKVSNNGIVNRIFEQRAEDLKQKLWNFVDGQFDFLFKELKAGLKGVPDLSKNKPSLKRKQSNPRAEEDLNVDSCKLQSKEPLSTTENRPPKKSKGEVEESEGQKVQEKMAYSDSLPCRGLGSSGKNIKATMEEGAKVPEVPTPNQSNQPQGVSSSEKSLQESIPAHENKASNHTRRLSHSGSIQDRADFEILTEQQTSSLTFNLVTDSQMGDIFRCLLQGSDLLETGDNQNWPLNTPRKEGQAGESLVGIMTPSKMITPSKLITTWTSISPYKFQMPLNPALLDESCMLEVPSNALPNQSAPAVATSSSHQSFSILAEDLAVSLTIPSPLKSDGHLSFLHPASGQPLTTPSNIISAHYSEDALLDEEDATVQDIHLSLESDNSSSPSSASGNWVATNSPVFQFKPNLPMQAEVMERSNDHFIVRIRHTSPGVQEEPKQEHRETLPSAEVLSSRTSDQRLPLAGQPQVTSNQGSEAELSNKNTSDGVLAGGSPATLPKTTENQIEQANEHSDTTGVTAATEPEHELNNACQRVSRKRKKHHSGPKSKRSRREKSQDNQEKQRHKKKSKSSKDKNEKTPSKKIKTPSPQLSPNSLSAKNVIRKKGEVVVTWTREEDRDILVALKTQGASAKTFAALSSKMGKSQAQIEERFTQLMKLFKKKEKMES</sequence>
<keyword evidence="11" id="KW-0010">Activator</keyword>
<dbReference type="InterPro" id="IPR049257">
    <property type="entry name" value="Gon4l/CASP8AP2_myb-like"/>
</dbReference>
<feature type="compositionally biased region" description="Basic and acidic residues" evidence="18">
    <location>
        <begin position="1323"/>
        <end position="1337"/>
    </location>
</feature>
<evidence type="ECO:0000256" key="14">
    <source>
        <dbReference type="ARBA" id="ARBA00023306"/>
    </source>
</evidence>
<evidence type="ECO:0000256" key="12">
    <source>
        <dbReference type="ARBA" id="ARBA00023163"/>
    </source>
</evidence>
<dbReference type="InterPro" id="IPR039674">
    <property type="entry name" value="FLASH"/>
</dbReference>
<feature type="compositionally biased region" description="Basic and acidic residues" evidence="18">
    <location>
        <begin position="493"/>
        <end position="515"/>
    </location>
</feature>
<evidence type="ECO:0000256" key="4">
    <source>
        <dbReference type="ARBA" id="ARBA00022490"/>
    </source>
</evidence>
<dbReference type="GO" id="GO:0016605">
    <property type="term" value="C:PML body"/>
    <property type="evidence" value="ECO:0007669"/>
    <property type="project" value="UniProtKB-SubCell"/>
</dbReference>
<feature type="region of interest" description="Disordered" evidence="18">
    <location>
        <begin position="33"/>
        <end position="53"/>
    </location>
</feature>
<feature type="region of interest" description="Disordered" evidence="18">
    <location>
        <begin position="1277"/>
        <end position="1412"/>
    </location>
</feature>
<feature type="compositionally biased region" description="Low complexity" evidence="18">
    <location>
        <begin position="347"/>
        <end position="360"/>
    </location>
</feature>
<keyword evidence="6" id="KW-0597">Phosphoprotein</keyword>
<dbReference type="SUPFAM" id="SSF46689">
    <property type="entry name" value="Homeodomain-like"/>
    <property type="match status" value="1"/>
</dbReference>
<feature type="region of interest" description="Disordered" evidence="18">
    <location>
        <begin position="1039"/>
        <end position="1148"/>
    </location>
</feature>
<feature type="compositionally biased region" description="Basic residues" evidence="18">
    <location>
        <begin position="403"/>
        <end position="419"/>
    </location>
</feature>
<keyword evidence="4" id="KW-0963">Cytoplasm</keyword>
<evidence type="ECO:0000256" key="15">
    <source>
        <dbReference type="ARBA" id="ARBA00069865"/>
    </source>
</evidence>
<feature type="compositionally biased region" description="Polar residues" evidence="18">
    <location>
        <begin position="1372"/>
        <end position="1391"/>
    </location>
</feature>
<dbReference type="GO" id="GO:0036337">
    <property type="term" value="P:Fas signaling pathway"/>
    <property type="evidence" value="ECO:0007669"/>
    <property type="project" value="TreeGrafter"/>
</dbReference>
<evidence type="ECO:0000256" key="1">
    <source>
        <dbReference type="ARBA" id="ARBA00004173"/>
    </source>
</evidence>
<keyword evidence="10" id="KW-0496">Mitochondrion</keyword>
<feature type="compositionally biased region" description="Polar residues" evidence="18">
    <location>
        <begin position="607"/>
        <end position="628"/>
    </location>
</feature>
<feature type="compositionally biased region" description="Basic and acidic residues" evidence="18">
    <location>
        <begin position="728"/>
        <end position="741"/>
    </location>
</feature>
<evidence type="ECO:0000256" key="17">
    <source>
        <dbReference type="SAM" id="Coils"/>
    </source>
</evidence>
<dbReference type="Gene3D" id="1.10.10.60">
    <property type="entry name" value="Homeodomain-like"/>
    <property type="match status" value="1"/>
</dbReference>
<gene>
    <name evidence="19" type="primary">Casp8ap2</name>
    <name evidence="21 22" type="synonym">casp8ap2</name>
</gene>
<feature type="compositionally biased region" description="Basic and acidic residues" evidence="18">
    <location>
        <begin position="1039"/>
        <end position="1048"/>
    </location>
</feature>
<evidence type="ECO:0000256" key="18">
    <source>
        <dbReference type="SAM" id="MobiDB-lite"/>
    </source>
</evidence>
<proteinExistence type="evidence at transcript level"/>
<dbReference type="GO" id="GO:0005739">
    <property type="term" value="C:mitochondrion"/>
    <property type="evidence" value="ECO:0007669"/>
    <property type="project" value="UniProtKB-SubCell"/>
</dbReference>
<feature type="compositionally biased region" description="Acidic residues" evidence="18">
    <location>
        <begin position="1067"/>
        <end position="1082"/>
    </location>
</feature>
<keyword evidence="12" id="KW-0804">Transcription</keyword>
<feature type="compositionally biased region" description="Basic and acidic residues" evidence="18">
    <location>
        <begin position="1664"/>
        <end position="1673"/>
    </location>
</feature>
<evidence type="ECO:0000256" key="7">
    <source>
        <dbReference type="ARBA" id="ARBA00022703"/>
    </source>
</evidence>
<feature type="compositionally biased region" description="Basic and acidic residues" evidence="18">
    <location>
        <begin position="1123"/>
        <end position="1132"/>
    </location>
</feature>
<keyword evidence="20" id="KW-1185">Reference proteome</keyword>
<dbReference type="Proteomes" id="UP000221080">
    <property type="component" value="Chromosome 2"/>
</dbReference>
<feature type="region of interest" description="Disordered" evidence="18">
    <location>
        <begin position="938"/>
        <end position="960"/>
    </location>
</feature>
<feature type="region of interest" description="Disordered" evidence="18">
    <location>
        <begin position="712"/>
        <end position="763"/>
    </location>
</feature>
<evidence type="ECO:0000256" key="8">
    <source>
        <dbReference type="ARBA" id="ARBA00022990"/>
    </source>
</evidence>
<protein>
    <recommendedName>
        <fullName evidence="15">CASP8-associated protein 2</fullName>
    </recommendedName>
    <alternativeName>
        <fullName evidence="16">FLICE-associated huge protein</fullName>
    </alternativeName>
</protein>
<dbReference type="FunFam" id="1.10.10.60:FF:000265">
    <property type="entry name" value="CASP8-associated protein 2 isoform X1"/>
    <property type="match status" value="1"/>
</dbReference>
<evidence type="ECO:0000256" key="5">
    <source>
        <dbReference type="ARBA" id="ARBA00022491"/>
    </source>
</evidence>
<dbReference type="PANTHER" id="PTHR15489:SF2">
    <property type="entry name" value="CASP8-ASSOCIATED PROTEIN 2"/>
    <property type="match status" value="1"/>
</dbReference>
<reference evidence="21 22" key="3">
    <citation type="submission" date="2025-04" db="UniProtKB">
        <authorList>
            <consortium name="RefSeq"/>
        </authorList>
    </citation>
    <scope>IDENTIFICATION</scope>
    <source>
        <tissue evidence="21 22">Blood</tissue>
    </source>
</reference>
<feature type="region of interest" description="Disordered" evidence="18">
    <location>
        <begin position="1658"/>
        <end position="1826"/>
    </location>
</feature>
<feature type="compositionally biased region" description="Basic and acidic residues" evidence="18">
    <location>
        <begin position="814"/>
        <end position="833"/>
    </location>
</feature>
<organism evidence="19">
    <name type="scientific">Ictalurus punctatus</name>
    <name type="common">Channel catfish</name>
    <name type="synonym">Silurus punctatus</name>
    <dbReference type="NCBI Taxonomy" id="7998"/>
    <lineage>
        <taxon>Eukaryota</taxon>
        <taxon>Metazoa</taxon>
        <taxon>Chordata</taxon>
        <taxon>Craniata</taxon>
        <taxon>Vertebrata</taxon>
        <taxon>Euteleostomi</taxon>
        <taxon>Actinopterygii</taxon>
        <taxon>Neopterygii</taxon>
        <taxon>Teleostei</taxon>
        <taxon>Ostariophysi</taxon>
        <taxon>Siluriformes</taxon>
        <taxon>Ictaluridae</taxon>
        <taxon>Ictalurus</taxon>
    </lineage>
</organism>
<evidence type="ECO:0000256" key="10">
    <source>
        <dbReference type="ARBA" id="ARBA00023128"/>
    </source>
</evidence>
<feature type="compositionally biased region" description="Polar residues" evidence="18">
    <location>
        <begin position="361"/>
        <end position="370"/>
    </location>
</feature>
<evidence type="ECO:0000313" key="20">
    <source>
        <dbReference type="Proteomes" id="UP000221080"/>
    </source>
</evidence>
<feature type="compositionally biased region" description="Polar residues" evidence="18">
    <location>
        <begin position="1726"/>
        <end position="1735"/>
    </location>
</feature>
<evidence type="ECO:0000256" key="9">
    <source>
        <dbReference type="ARBA" id="ARBA00023015"/>
    </source>
</evidence>
<feature type="compositionally biased region" description="Polar residues" evidence="18">
    <location>
        <begin position="1695"/>
        <end position="1714"/>
    </location>
</feature>
<comment type="subcellular location">
    <subcellularLocation>
        <location evidence="3">Cytoplasm</location>
    </subcellularLocation>
    <subcellularLocation>
        <location evidence="1">Mitochondrion</location>
    </subcellularLocation>
    <subcellularLocation>
        <location evidence="2">Nucleus</location>
        <location evidence="2">PML body</location>
    </subcellularLocation>
</comment>
<feature type="compositionally biased region" description="Polar residues" evidence="18">
    <location>
        <begin position="216"/>
        <end position="231"/>
    </location>
</feature>
<feature type="region of interest" description="Disordered" evidence="18">
    <location>
        <begin position="803"/>
        <end position="856"/>
    </location>
</feature>
<dbReference type="EMBL" id="JT407149">
    <property type="protein sequence ID" value="AHH37879.1"/>
    <property type="molecule type" value="mRNA"/>
</dbReference>
<dbReference type="CDD" id="cd12202">
    <property type="entry name" value="CASP8AP2"/>
    <property type="match status" value="1"/>
</dbReference>
<feature type="compositionally biased region" description="Basic and acidic residues" evidence="18">
    <location>
        <begin position="179"/>
        <end position="189"/>
    </location>
</feature>
<dbReference type="GO" id="GO:0008625">
    <property type="term" value="P:extrinsic apoptotic signaling pathway via death domain receptors"/>
    <property type="evidence" value="ECO:0007669"/>
    <property type="project" value="UniProtKB-ARBA"/>
</dbReference>
<dbReference type="KEGG" id="ipu:108256671"/>
<dbReference type="InterPro" id="IPR009057">
    <property type="entry name" value="Homeodomain-like_sf"/>
</dbReference>
<dbReference type="STRING" id="7998.ENSIPUP00000015245"/>
<evidence type="ECO:0000313" key="21">
    <source>
        <dbReference type="RefSeq" id="XP_017309257.1"/>
    </source>
</evidence>
<feature type="region of interest" description="Disordered" evidence="18">
    <location>
        <begin position="169"/>
        <end position="641"/>
    </location>
</feature>
<dbReference type="GeneID" id="108256671"/>
<keyword evidence="9" id="KW-0805">Transcription regulation</keyword>
<evidence type="ECO:0000256" key="2">
    <source>
        <dbReference type="ARBA" id="ARBA00004322"/>
    </source>
</evidence>
<evidence type="ECO:0000256" key="6">
    <source>
        <dbReference type="ARBA" id="ARBA00022553"/>
    </source>
</evidence>
<evidence type="ECO:0000256" key="3">
    <source>
        <dbReference type="ARBA" id="ARBA00004496"/>
    </source>
</evidence>
<reference evidence="19" key="1">
    <citation type="journal article" date="2012" name="BMC Genomics">
        <title>Efficient assembly and annotation of the transcriptome of catfish by RNA-Seq analysis of a doubled haploid homozygote.</title>
        <authorList>
            <person name="Liu S."/>
            <person name="Zhang Y."/>
            <person name="Zhou Z."/>
            <person name="Waldbieser G."/>
            <person name="Sun F."/>
            <person name="Lu J."/>
            <person name="Zhang J."/>
            <person name="Jiang Y."/>
            <person name="Zhang H."/>
            <person name="Wang X."/>
            <person name="Rajendran K.V."/>
            <person name="Khoo L."/>
            <person name="Kucuktas H."/>
            <person name="Peatman E."/>
            <person name="Liu Z."/>
        </authorList>
    </citation>
    <scope>NUCLEOTIDE SEQUENCE</scope>
    <source>
        <tissue evidence="19">Mixed</tissue>
    </source>
</reference>
<feature type="coiled-coil region" evidence="17">
    <location>
        <begin position="61"/>
        <end position="145"/>
    </location>
</feature>
<dbReference type="CTD" id="9994"/>
<keyword evidence="17" id="KW-0175">Coiled coil</keyword>
<keyword evidence="13" id="KW-0539">Nucleus</keyword>
<keyword evidence="14" id="KW-0131">Cell cycle</keyword>
<feature type="compositionally biased region" description="Polar residues" evidence="18">
    <location>
        <begin position="320"/>
        <end position="336"/>
    </location>
</feature>
<reference evidence="20" key="2">
    <citation type="journal article" date="2016" name="Nat. Commun.">
        <title>The channel catfish genome sequence provides insights into the evolution of scale formation in teleosts.</title>
        <authorList>
            <person name="Liu Z."/>
            <person name="Liu S."/>
            <person name="Yao J."/>
            <person name="Bao L."/>
            <person name="Zhang J."/>
            <person name="Li Y."/>
            <person name="Jiang C."/>
            <person name="Sun L."/>
            <person name="Wang R."/>
            <person name="Zhang Y."/>
            <person name="Zhou T."/>
            <person name="Zeng Q."/>
            <person name="Fu Q."/>
            <person name="Gao S."/>
            <person name="Li N."/>
            <person name="Koren S."/>
            <person name="Jiang Y."/>
            <person name="Zimin A."/>
            <person name="Xu P."/>
            <person name="Phillippy A.M."/>
            <person name="Geng X."/>
            <person name="Song L."/>
            <person name="Sun F."/>
            <person name="Li C."/>
            <person name="Wang X."/>
            <person name="Chen A."/>
            <person name="Jin Y."/>
            <person name="Yuan Z."/>
            <person name="Yang Y."/>
            <person name="Tan S."/>
            <person name="Peatman E."/>
            <person name="Lu J."/>
            <person name="Qin Z."/>
            <person name="Dunham R."/>
            <person name="Li Z."/>
            <person name="Sonstegard T."/>
            <person name="Feng J."/>
            <person name="Danzmann R.G."/>
            <person name="Schroeder S."/>
            <person name="Scheffler B."/>
            <person name="Duke M.V."/>
            <person name="Ballard L."/>
            <person name="Kucuktas H."/>
            <person name="Kaltenboeck L."/>
            <person name="Liu H."/>
            <person name="Armbruster J."/>
            <person name="Xie Y."/>
            <person name="Kirby M.L."/>
            <person name="Tian Y."/>
            <person name="Flanagan M.E."/>
            <person name="Mu W."/>
            <person name="Waldbieser G.C."/>
        </authorList>
    </citation>
    <scope>NUCLEOTIDE SEQUENCE [LARGE SCALE GENOMIC DNA]</scope>
    <source>
        <strain evidence="20">SDA103</strain>
    </source>
</reference>
<dbReference type="OrthoDB" id="1938039at2759"/>
<feature type="compositionally biased region" description="Basic and acidic residues" evidence="18">
    <location>
        <begin position="556"/>
        <end position="590"/>
    </location>
</feature>
<accession>W5U8I7</accession>
<feature type="compositionally biased region" description="Basic and acidic residues" evidence="18">
    <location>
        <begin position="529"/>
        <end position="538"/>
    </location>
</feature>
<evidence type="ECO:0000313" key="19">
    <source>
        <dbReference type="EMBL" id="AHH37879.1"/>
    </source>
</evidence>
<dbReference type="OMA" id="HEKCKQQ"/>
<feature type="compositionally biased region" description="Basic and acidic residues" evidence="18">
    <location>
        <begin position="283"/>
        <end position="319"/>
    </location>
</feature>
<name>W5U8I7_ICTPU</name>
<feature type="compositionally biased region" description="Basic residues" evidence="18">
    <location>
        <begin position="1762"/>
        <end position="1780"/>
    </location>
</feature>